<feature type="compositionally biased region" description="Acidic residues" evidence="1">
    <location>
        <begin position="514"/>
        <end position="527"/>
    </location>
</feature>
<organism evidence="3 4">
    <name type="scientific">Symbiodinium microadriaticum</name>
    <name type="common">Dinoflagellate</name>
    <name type="synonym">Zooxanthella microadriatica</name>
    <dbReference type="NCBI Taxonomy" id="2951"/>
    <lineage>
        <taxon>Eukaryota</taxon>
        <taxon>Sar</taxon>
        <taxon>Alveolata</taxon>
        <taxon>Dinophyceae</taxon>
        <taxon>Suessiales</taxon>
        <taxon>Symbiodiniaceae</taxon>
        <taxon>Symbiodinium</taxon>
    </lineage>
</organism>
<dbReference type="InterPro" id="IPR045052">
    <property type="entry name" value="Copine"/>
</dbReference>
<dbReference type="OrthoDB" id="5855668at2759"/>
<keyword evidence="4" id="KW-1185">Reference proteome</keyword>
<keyword evidence="2" id="KW-0812">Transmembrane</keyword>
<gene>
    <name evidence="3" type="primary">CPNE7</name>
    <name evidence="3" type="ORF">AK812_SmicGene108</name>
</gene>
<comment type="caution">
    <text evidence="3">The sequence shown here is derived from an EMBL/GenBank/DDBJ whole genome shotgun (WGS) entry which is preliminary data.</text>
</comment>
<dbReference type="GO" id="GO:0071277">
    <property type="term" value="P:cellular response to calcium ion"/>
    <property type="evidence" value="ECO:0007669"/>
    <property type="project" value="TreeGrafter"/>
</dbReference>
<reference evidence="3 4" key="1">
    <citation type="submission" date="2016-02" db="EMBL/GenBank/DDBJ databases">
        <title>Genome analysis of coral dinoflagellate symbionts highlights evolutionary adaptations to a symbiotic lifestyle.</title>
        <authorList>
            <person name="Aranda M."/>
            <person name="Li Y."/>
            <person name="Liew Y.J."/>
            <person name="Baumgarten S."/>
            <person name="Simakov O."/>
            <person name="Wilson M."/>
            <person name="Piel J."/>
            <person name="Ashoor H."/>
            <person name="Bougouffa S."/>
            <person name="Bajic V.B."/>
            <person name="Ryu T."/>
            <person name="Ravasi T."/>
            <person name="Bayer T."/>
            <person name="Micklem G."/>
            <person name="Kim H."/>
            <person name="Bhak J."/>
            <person name="Lajeunesse T.C."/>
            <person name="Voolstra C.R."/>
        </authorList>
    </citation>
    <scope>NUCLEOTIDE SEQUENCE [LARGE SCALE GENOMIC DNA]</scope>
    <source>
        <strain evidence="3 4">CCMP2467</strain>
    </source>
</reference>
<feature type="transmembrane region" description="Helical" evidence="2">
    <location>
        <begin position="169"/>
        <end position="187"/>
    </location>
</feature>
<feature type="transmembrane region" description="Helical" evidence="2">
    <location>
        <begin position="402"/>
        <end position="420"/>
    </location>
</feature>
<name>A0A1Q9F7M2_SYMMI</name>
<dbReference type="GO" id="GO:0005544">
    <property type="term" value="F:calcium-dependent phospholipid binding"/>
    <property type="evidence" value="ECO:0007669"/>
    <property type="project" value="InterPro"/>
</dbReference>
<feature type="transmembrane region" description="Helical" evidence="2">
    <location>
        <begin position="426"/>
        <end position="448"/>
    </location>
</feature>
<evidence type="ECO:0000313" key="4">
    <source>
        <dbReference type="Proteomes" id="UP000186817"/>
    </source>
</evidence>
<dbReference type="PANTHER" id="PTHR10857:SF106">
    <property type="entry name" value="C2 DOMAIN-CONTAINING PROTEIN"/>
    <property type="match status" value="1"/>
</dbReference>
<dbReference type="AlphaFoldDB" id="A0A1Q9F7M2"/>
<evidence type="ECO:0000256" key="2">
    <source>
        <dbReference type="SAM" id="Phobius"/>
    </source>
</evidence>
<dbReference type="EMBL" id="LSRX01000001">
    <property type="protein sequence ID" value="OLQ15686.1"/>
    <property type="molecule type" value="Genomic_DNA"/>
</dbReference>
<keyword evidence="2" id="KW-0472">Membrane</keyword>
<feature type="compositionally biased region" description="Basic and acidic residues" evidence="1">
    <location>
        <begin position="545"/>
        <end position="559"/>
    </location>
</feature>
<keyword evidence="2" id="KW-1133">Transmembrane helix</keyword>
<dbReference type="GO" id="GO:0005886">
    <property type="term" value="C:plasma membrane"/>
    <property type="evidence" value="ECO:0007669"/>
    <property type="project" value="TreeGrafter"/>
</dbReference>
<dbReference type="Proteomes" id="UP000186817">
    <property type="component" value="Unassembled WGS sequence"/>
</dbReference>
<feature type="transmembrane region" description="Helical" evidence="2">
    <location>
        <begin position="271"/>
        <end position="294"/>
    </location>
</feature>
<proteinExistence type="predicted"/>
<accession>A0A1Q9F7M2</accession>
<dbReference type="PANTHER" id="PTHR10857">
    <property type="entry name" value="COPINE"/>
    <property type="match status" value="1"/>
</dbReference>
<evidence type="ECO:0000313" key="3">
    <source>
        <dbReference type="EMBL" id="OLQ15686.1"/>
    </source>
</evidence>
<evidence type="ECO:0000256" key="1">
    <source>
        <dbReference type="SAM" id="MobiDB-lite"/>
    </source>
</evidence>
<protein>
    <submittedName>
        <fullName evidence="3">Copine-7</fullName>
    </submittedName>
</protein>
<feature type="region of interest" description="Disordered" evidence="1">
    <location>
        <begin position="513"/>
        <end position="570"/>
    </location>
</feature>
<sequence length="604" mass="66059">MQDIRSTFLMGVDDGSEAGVYKAKMTTLSTAKLEALSVAEGLRIGGPIVTVTADMRMDIGFESEGNVQTSPTGKSTLRQSTMRQTTKGFAEKETLYFGKEDQHIGVDNSHAQLNDMILDRAYTFLDYVRGGLELRMMLGIDFTRSNAAALKAGPEPNASASYKRKGSGLFVVLVFFLFLSSFLRGLVDMDLPTSYETAIIALGSVLRSYDTTDEYAVYGFGARYMGSMGFFELAYRRALQVVHMHGPTCPADEPEKEGGVLRSNVPPDMNYFAGSPAVLVGCMYVFVYTCAAHWQDGDIVNEKRVVQELKCEDADAIQHLLDFFLAMAVVGSPDPSAVEFMVAKSSLLRLEKLPESMPDVLPDALEGKMPLAAYEEFRVSLDGEFHSAFEALEAVGEHQCKIWMVVVGLAFLALLLSVILTTAVGLVVGLVGFIVPILAAGVILFGWIELATRRRKSIMNQTQSNIKEVMTAANAANPALQWTISIPYRVDQDFCFKEYPISVFFIGIGTSKDDQDEDQDHDDDADDGGVAGGNDSDAESEDDDVHEKDDDGDNHKGDCISDGVTSYDGYTSAPKLLRIAMVFEDFEKTKKDTVMCAPQSVKVP</sequence>